<organism evidence="1">
    <name type="scientific">uncultured Caudovirales phage</name>
    <dbReference type="NCBI Taxonomy" id="2100421"/>
    <lineage>
        <taxon>Viruses</taxon>
        <taxon>Duplodnaviria</taxon>
        <taxon>Heunggongvirae</taxon>
        <taxon>Uroviricota</taxon>
        <taxon>Caudoviricetes</taxon>
        <taxon>Peduoviridae</taxon>
        <taxon>Maltschvirus</taxon>
        <taxon>Maltschvirus maltsch</taxon>
    </lineage>
</organism>
<gene>
    <name evidence="1" type="ORF">UFOVP21_23</name>
</gene>
<accession>A0A6J5KN53</accession>
<name>A0A6J5KN53_9CAUD</name>
<reference evidence="1" key="1">
    <citation type="submission" date="2020-04" db="EMBL/GenBank/DDBJ databases">
        <authorList>
            <person name="Chiriac C."/>
            <person name="Salcher M."/>
            <person name="Ghai R."/>
            <person name="Kavagutti S V."/>
        </authorList>
    </citation>
    <scope>NUCLEOTIDE SEQUENCE</scope>
</reference>
<dbReference type="EMBL" id="LR796148">
    <property type="protein sequence ID" value="CAB4121669.1"/>
    <property type="molecule type" value="Genomic_DNA"/>
</dbReference>
<proteinExistence type="predicted"/>
<evidence type="ECO:0000313" key="1">
    <source>
        <dbReference type="EMBL" id="CAB4121669.1"/>
    </source>
</evidence>
<sequence length="175" mass="19219">MFAIVQNNTIVQLVPEGTAFTLDEVQYPANWCNLSTPEEKTAIGMVDVIYGQAPSDIYYWVTQNAPALVDGQVVVTYTSTPKDLDATKANCKSQINATAYSLLLPNDWMVVKATETSTPIDPAWNTWRQSIRTTAAGYTTAITDAADMPALEAVMSNITWPHDPDYVEPQVQGQI</sequence>
<protein>
    <submittedName>
        <fullName evidence="1">Uncharacterized protein</fullName>
    </submittedName>
</protein>